<evidence type="ECO:0000313" key="1">
    <source>
        <dbReference type="EMBL" id="ATW62972.1"/>
    </source>
</evidence>
<dbReference type="EMBL" id="MG324354">
    <property type="protein sequence ID" value="ATW62972.1"/>
    <property type="molecule type" value="Genomic_DNA"/>
</dbReference>
<gene>
    <name evidence="1" type="ORF">phi674_gp54</name>
</gene>
<sequence>MSSYITGGISTSVDNATDDMAEQIVLLCRTISRQHTTLCDIKMTKVQHEQVGSSGSSPGSKVPVPTTWASDLDMDLTYQLYYVLVDILVDVESGRSISRDMDDMLSWITFHAWDVASTAHAHTVRTTLVDISSKLKVVNQGDLGMVTARDAVIHLARAGHIITQSTLRSWAARGHINVRRKGRSNLYDLDQILRRVGI</sequence>
<organism evidence="1 2">
    <name type="scientific">Corynebacterium phage phi674</name>
    <dbReference type="NCBI Taxonomy" id="2052822"/>
    <lineage>
        <taxon>Viruses</taxon>
        <taxon>Duplodnaviria</taxon>
        <taxon>Heunggongvirae</taxon>
        <taxon>Uroviricota</taxon>
        <taxon>Caudoviricetes</taxon>
        <taxon>Ikedavirus</taxon>
        <taxon>Ikedavirus phi674</taxon>
    </lineage>
</organism>
<reference evidence="2" key="1">
    <citation type="submission" date="2017-10" db="EMBL/GenBank/DDBJ databases">
        <title>Complete nucleotide sequences and annotations of phi673 and phi674, two new lytic phages of Corynebacterium glutamicum ATCC 13032.</title>
        <authorList>
            <person name="Yomantas Y.A.V."/>
            <person name="Abalakina E.G."/>
            <person name="Lobanova J.S."/>
            <person name="Mamontov V.T.A."/>
            <person name="Stoynova N.V."/>
            <person name="Mashko S.V."/>
        </authorList>
    </citation>
    <scope>NUCLEOTIDE SEQUENCE [LARGE SCALE GENOMIC DNA]</scope>
</reference>
<proteinExistence type="predicted"/>
<dbReference type="OrthoDB" id="27772at10239"/>
<evidence type="ECO:0000313" key="2">
    <source>
        <dbReference type="Proteomes" id="UP000241216"/>
    </source>
</evidence>
<name>A0A2H4PJ10_9CAUD</name>
<protein>
    <submittedName>
        <fullName evidence="1">Uncharacterized protein</fullName>
    </submittedName>
</protein>
<dbReference type="Proteomes" id="UP000241216">
    <property type="component" value="Segment"/>
</dbReference>
<keyword evidence="2" id="KW-1185">Reference proteome</keyword>
<accession>A0A2H4PJ10</accession>